<dbReference type="EMBL" id="JACHZG010000001">
    <property type="protein sequence ID" value="MBB3326381.1"/>
    <property type="molecule type" value="Genomic_DNA"/>
</dbReference>
<keyword evidence="2" id="KW-1185">Reference proteome</keyword>
<evidence type="ECO:0000313" key="2">
    <source>
        <dbReference type="Proteomes" id="UP000565572"/>
    </source>
</evidence>
<sequence length="275" mass="30122">MSDEAYPWHVRLKSATRHLDQLQADVDAYLATDPFHVAVQQENVKRVGGVGSYEIAFYASIHSEPPDEISEGVFVVGESLRSCLELVTTALAEKHSGPLSEPQARSVGFPVKLTSEAYFGKNNNEVPRSIRFLEPPAQTVVAQLQPFQGQDPAPRHPLAVLDVLRERNFHRSRLLAVSIGGITNTGITYANGGASLYFPGPASRPPAFRTGDEVQRLQVAINRPDTEMDLTWTPPVFLLSFAPDGPGDGATVMPTLGRIRDHLRDVVFPALEQFA</sequence>
<dbReference type="Proteomes" id="UP000565572">
    <property type="component" value="Unassembled WGS sequence"/>
</dbReference>
<dbReference type="RefSeq" id="WP_183337337.1">
    <property type="nucleotide sequence ID" value="NZ_JACHZG010000001.1"/>
</dbReference>
<organism evidence="1 2">
    <name type="scientific">Microlunatus antarcticus</name>
    <dbReference type="NCBI Taxonomy" id="53388"/>
    <lineage>
        <taxon>Bacteria</taxon>
        <taxon>Bacillati</taxon>
        <taxon>Actinomycetota</taxon>
        <taxon>Actinomycetes</taxon>
        <taxon>Propionibacteriales</taxon>
        <taxon>Propionibacteriaceae</taxon>
        <taxon>Microlunatus</taxon>
    </lineage>
</organism>
<protein>
    <submittedName>
        <fullName evidence="1">Uncharacterized protein</fullName>
    </submittedName>
</protein>
<evidence type="ECO:0000313" key="1">
    <source>
        <dbReference type="EMBL" id="MBB3326381.1"/>
    </source>
</evidence>
<name>A0A7W5JUM5_9ACTN</name>
<gene>
    <name evidence="1" type="ORF">FHX39_001325</name>
</gene>
<reference evidence="1 2" key="1">
    <citation type="submission" date="2020-08" db="EMBL/GenBank/DDBJ databases">
        <title>Sequencing the genomes of 1000 actinobacteria strains.</title>
        <authorList>
            <person name="Klenk H.-P."/>
        </authorList>
    </citation>
    <scope>NUCLEOTIDE SEQUENCE [LARGE SCALE GENOMIC DNA]</scope>
    <source>
        <strain evidence="1 2">DSM 11053</strain>
    </source>
</reference>
<comment type="caution">
    <text evidence="1">The sequence shown here is derived from an EMBL/GenBank/DDBJ whole genome shotgun (WGS) entry which is preliminary data.</text>
</comment>
<dbReference type="AlphaFoldDB" id="A0A7W5JUM5"/>
<proteinExistence type="predicted"/>
<accession>A0A7W5JUM5</accession>